<dbReference type="STRING" id="29488.KS18_21435"/>
<evidence type="ECO:0000313" key="2">
    <source>
        <dbReference type="EMBL" id="SCZ59711.1"/>
    </source>
</evidence>
<dbReference type="GeneID" id="45656837"/>
<feature type="chain" id="PRO_5010335992" description="Polyketide cyclase" evidence="1">
    <location>
        <begin position="24"/>
        <end position="197"/>
    </location>
</feature>
<keyword evidence="3" id="KW-1185">Reference proteome</keyword>
<accession>A0A1G5QEE9</accession>
<evidence type="ECO:0008006" key="4">
    <source>
        <dbReference type="Google" id="ProtNLM"/>
    </source>
</evidence>
<dbReference type="OrthoDB" id="9787933at2"/>
<organism evidence="2 3">
    <name type="scientific">Photorhabdus luminescens</name>
    <name type="common">Xenorhabdus luminescens</name>
    <dbReference type="NCBI Taxonomy" id="29488"/>
    <lineage>
        <taxon>Bacteria</taxon>
        <taxon>Pseudomonadati</taxon>
        <taxon>Pseudomonadota</taxon>
        <taxon>Gammaproteobacteria</taxon>
        <taxon>Enterobacterales</taxon>
        <taxon>Morganellaceae</taxon>
        <taxon>Photorhabdus</taxon>
    </lineage>
</organism>
<evidence type="ECO:0000256" key="1">
    <source>
        <dbReference type="SAM" id="SignalP"/>
    </source>
</evidence>
<reference evidence="3" key="1">
    <citation type="submission" date="2016-10" db="EMBL/GenBank/DDBJ databases">
        <authorList>
            <person name="Varghese N."/>
            <person name="Submissions S."/>
        </authorList>
    </citation>
    <scope>NUCLEOTIDE SEQUENCE [LARGE SCALE GENOMIC DNA]</scope>
    <source>
        <strain evidence="3">ATCC 29999</strain>
    </source>
</reference>
<dbReference type="InterPro" id="IPR032710">
    <property type="entry name" value="NTF2-like_dom_sf"/>
</dbReference>
<feature type="signal peptide" evidence="1">
    <location>
        <begin position="1"/>
        <end position="23"/>
    </location>
</feature>
<dbReference type="Gene3D" id="3.10.450.50">
    <property type="match status" value="1"/>
</dbReference>
<sequence length="197" mass="22328">MKSRKRLSLFTLLLFTASPIAFAVQNNWPGTKVNQPAPKVKGMSPILAKNLANFDDLDFNVYTNQKWWELHKSHAMDIIVHYPDGHTTKGIQKHIDDLKYMWTFAPDNRITEHPVRFGTNDGEWTAVTGFTDGTFTKPMDLGGGKVIKPTGKSYHLPMATLGHWTKVKAKGFEGVVMDEEYLFWDEGELMKQIGVSN</sequence>
<protein>
    <recommendedName>
        <fullName evidence="4">Polyketide cyclase</fullName>
    </recommendedName>
</protein>
<name>A0A1G5QEE9_PHOLU</name>
<dbReference type="AlphaFoldDB" id="A0A1G5QEE9"/>
<dbReference type="SUPFAM" id="SSF54427">
    <property type="entry name" value="NTF2-like"/>
    <property type="match status" value="1"/>
</dbReference>
<dbReference type="RefSeq" id="WP_049583901.1">
    <property type="nucleotide sequence ID" value="NZ_CAWQXX010000046.1"/>
</dbReference>
<dbReference type="Proteomes" id="UP000183223">
    <property type="component" value="Unassembled WGS sequence"/>
</dbReference>
<proteinExistence type="predicted"/>
<gene>
    <name evidence="2" type="ORF">SAMN02982990_01469</name>
</gene>
<dbReference type="EMBL" id="FMWJ01000005">
    <property type="protein sequence ID" value="SCZ59711.1"/>
    <property type="molecule type" value="Genomic_DNA"/>
</dbReference>
<keyword evidence="1" id="KW-0732">Signal</keyword>
<evidence type="ECO:0000313" key="3">
    <source>
        <dbReference type="Proteomes" id="UP000183223"/>
    </source>
</evidence>